<dbReference type="PANTHER" id="PTHR45789:SF1">
    <property type="entry name" value="TRANSCRIPTION FACTOR SOX-6"/>
    <property type="match status" value="1"/>
</dbReference>
<dbReference type="GeneTree" id="ENSGT00940000156433"/>
<evidence type="ECO:0000256" key="2">
    <source>
        <dbReference type="ARBA" id="ARBA00022473"/>
    </source>
</evidence>
<feature type="region of interest" description="Disordered" evidence="12">
    <location>
        <begin position="408"/>
        <end position="495"/>
    </location>
</feature>
<dbReference type="InParanoid" id="A0A5F8GYF9"/>
<dbReference type="GeneID" id="100020415"/>
<dbReference type="Proteomes" id="UP000002280">
    <property type="component" value="Chromosome 5"/>
</dbReference>
<dbReference type="FunCoup" id="A0A5F8GYF9">
    <property type="interactions" value="2565"/>
</dbReference>
<feature type="region of interest" description="Disordered" evidence="12">
    <location>
        <begin position="780"/>
        <end position="855"/>
    </location>
</feature>
<dbReference type="GO" id="GO:0045165">
    <property type="term" value="P:cell fate commitment"/>
    <property type="evidence" value="ECO:0000318"/>
    <property type="project" value="GO_Central"/>
</dbReference>
<reference evidence="14 15" key="1">
    <citation type="journal article" date="2007" name="Nature">
        <title>Genome of the marsupial Monodelphis domestica reveals innovation in non-coding sequences.</title>
        <authorList>
            <person name="Mikkelsen T.S."/>
            <person name="Wakefield M.J."/>
            <person name="Aken B."/>
            <person name="Amemiya C.T."/>
            <person name="Chang J.L."/>
            <person name="Duke S."/>
            <person name="Garber M."/>
            <person name="Gentles A.J."/>
            <person name="Goodstadt L."/>
            <person name="Heger A."/>
            <person name="Jurka J."/>
            <person name="Kamal M."/>
            <person name="Mauceli E."/>
            <person name="Searle S.M."/>
            <person name="Sharpe T."/>
            <person name="Baker M.L."/>
            <person name="Batzer M.A."/>
            <person name="Benos P.V."/>
            <person name="Belov K."/>
            <person name="Clamp M."/>
            <person name="Cook A."/>
            <person name="Cuff J."/>
            <person name="Das R."/>
            <person name="Davidow L."/>
            <person name="Deakin J.E."/>
            <person name="Fazzari M.J."/>
            <person name="Glass J.L."/>
            <person name="Grabherr M."/>
            <person name="Greally J.M."/>
            <person name="Gu W."/>
            <person name="Hore T.A."/>
            <person name="Huttley G.A."/>
            <person name="Kleber M."/>
            <person name="Jirtle R.L."/>
            <person name="Koina E."/>
            <person name="Lee J.T."/>
            <person name="Mahony S."/>
            <person name="Marra M.A."/>
            <person name="Miller R.D."/>
            <person name="Nicholls R.D."/>
            <person name="Oda M."/>
            <person name="Papenfuss A.T."/>
            <person name="Parra Z.E."/>
            <person name="Pollock D.D."/>
            <person name="Ray D.A."/>
            <person name="Schein J.E."/>
            <person name="Speed T.P."/>
            <person name="Thompson K."/>
            <person name="VandeBerg J.L."/>
            <person name="Wade C.M."/>
            <person name="Walker J.A."/>
            <person name="Waters P.D."/>
            <person name="Webber C."/>
            <person name="Weidman J.R."/>
            <person name="Xie X."/>
            <person name="Zody M.C."/>
            <person name="Baldwin J."/>
            <person name="Abdouelleil A."/>
            <person name="Abdulkadir J."/>
            <person name="Abebe A."/>
            <person name="Abera B."/>
            <person name="Abreu J."/>
            <person name="Acer S.C."/>
            <person name="Aftuck L."/>
            <person name="Alexander A."/>
            <person name="An P."/>
            <person name="Anderson E."/>
            <person name="Anderson S."/>
            <person name="Arachi H."/>
            <person name="Azer M."/>
            <person name="Bachantsang P."/>
            <person name="Barry A."/>
            <person name="Bayul T."/>
            <person name="Berlin A."/>
            <person name="Bessette D."/>
            <person name="Bloom T."/>
            <person name="Bloom T."/>
            <person name="Boguslavskiy L."/>
            <person name="Bonnet C."/>
            <person name="Boukhgalter B."/>
            <person name="Bourzgui I."/>
            <person name="Brown A."/>
            <person name="Cahill P."/>
            <person name="Channer S."/>
            <person name="Cheshatsang Y."/>
            <person name="Chuda L."/>
            <person name="Citroen M."/>
            <person name="Collymore A."/>
            <person name="Cooke P."/>
            <person name="Costello M."/>
            <person name="D'Aco K."/>
            <person name="Daza R."/>
            <person name="De Haan G."/>
            <person name="DeGray S."/>
            <person name="DeMaso C."/>
            <person name="Dhargay N."/>
            <person name="Dooley K."/>
            <person name="Dooley E."/>
            <person name="Doricent M."/>
            <person name="Dorje P."/>
            <person name="Dorjee K."/>
            <person name="Dupes A."/>
            <person name="Elong R."/>
            <person name="Falk J."/>
            <person name="Farina A."/>
            <person name="Faro S."/>
            <person name="Ferguson D."/>
            <person name="Fisher S."/>
            <person name="Foley C.D."/>
            <person name="Franke A."/>
            <person name="Friedrich D."/>
            <person name="Gadbois L."/>
            <person name="Gearin G."/>
            <person name="Gearin C.R."/>
            <person name="Giannoukos G."/>
            <person name="Goode T."/>
            <person name="Graham J."/>
            <person name="Grandbois E."/>
            <person name="Grewal S."/>
            <person name="Gyaltsen K."/>
            <person name="Hafez N."/>
            <person name="Hagos B."/>
            <person name="Hall J."/>
            <person name="Henson C."/>
            <person name="Hollinger A."/>
            <person name="Honan T."/>
            <person name="Huard M.D."/>
            <person name="Hughes L."/>
            <person name="Hurhula B."/>
            <person name="Husby M.E."/>
            <person name="Kamat A."/>
            <person name="Kanga B."/>
            <person name="Kashin S."/>
            <person name="Khazanovich D."/>
            <person name="Kisner P."/>
            <person name="Lance K."/>
            <person name="Lara M."/>
            <person name="Lee W."/>
            <person name="Lennon N."/>
            <person name="Letendre F."/>
            <person name="LeVine R."/>
            <person name="Lipovsky A."/>
            <person name="Liu X."/>
            <person name="Liu J."/>
            <person name="Liu S."/>
            <person name="Lokyitsang T."/>
            <person name="Lokyitsang Y."/>
            <person name="Lubonja R."/>
            <person name="Lui A."/>
            <person name="MacDonald P."/>
            <person name="Magnisalis V."/>
            <person name="Maru K."/>
            <person name="Matthews C."/>
            <person name="McCusker W."/>
            <person name="McDonough S."/>
            <person name="Mehta T."/>
            <person name="Meldrim J."/>
            <person name="Meneus L."/>
            <person name="Mihai O."/>
            <person name="Mihalev A."/>
            <person name="Mihova T."/>
            <person name="Mittelman R."/>
            <person name="Mlenga V."/>
            <person name="Montmayeur A."/>
            <person name="Mulrain L."/>
            <person name="Navidi A."/>
            <person name="Naylor J."/>
            <person name="Negash T."/>
            <person name="Nguyen T."/>
            <person name="Nguyen N."/>
            <person name="Nicol R."/>
            <person name="Norbu C."/>
            <person name="Norbu N."/>
            <person name="Novod N."/>
            <person name="O'Neill B."/>
            <person name="Osman S."/>
            <person name="Markiewicz E."/>
            <person name="Oyono O.L."/>
            <person name="Patti C."/>
            <person name="Phunkhang P."/>
            <person name="Pierre F."/>
            <person name="Priest M."/>
            <person name="Raghuraman S."/>
            <person name="Rege F."/>
            <person name="Reyes R."/>
            <person name="Rise C."/>
            <person name="Rogov P."/>
            <person name="Ross K."/>
            <person name="Ryan E."/>
            <person name="Settipalli S."/>
            <person name="Shea T."/>
            <person name="Sherpa N."/>
            <person name="Shi L."/>
            <person name="Shih D."/>
            <person name="Sparrow T."/>
            <person name="Spaulding J."/>
            <person name="Stalker J."/>
            <person name="Stange-Thomann N."/>
            <person name="Stavropoulos S."/>
            <person name="Stone C."/>
            <person name="Strader C."/>
            <person name="Tesfaye S."/>
            <person name="Thomson T."/>
            <person name="Thoulutsang Y."/>
            <person name="Thoulutsang D."/>
            <person name="Topham K."/>
            <person name="Topping I."/>
            <person name="Tsamla T."/>
            <person name="Vassiliev H."/>
            <person name="Vo A."/>
            <person name="Wangchuk T."/>
            <person name="Wangdi T."/>
            <person name="Weiand M."/>
            <person name="Wilkinson J."/>
            <person name="Wilson A."/>
            <person name="Yadav S."/>
            <person name="Young G."/>
            <person name="Yu Q."/>
            <person name="Zembek L."/>
            <person name="Zhong D."/>
            <person name="Zimmer A."/>
            <person name="Zwirko Z."/>
            <person name="Jaffe D.B."/>
            <person name="Alvarez P."/>
            <person name="Brockman W."/>
            <person name="Butler J."/>
            <person name="Chin C."/>
            <person name="Gnerre S."/>
            <person name="MacCallum I."/>
            <person name="Graves J.A."/>
            <person name="Ponting C.P."/>
            <person name="Breen M."/>
            <person name="Samollow P.B."/>
            <person name="Lander E.S."/>
            <person name="Lindblad-Toh K."/>
        </authorList>
    </citation>
    <scope>NUCLEOTIDE SEQUENCE [LARGE SCALE GENOMIC DNA]</scope>
</reference>
<keyword evidence="4" id="KW-0221">Differentiation</keyword>
<dbReference type="SUPFAM" id="SSF47095">
    <property type="entry name" value="HMG-box"/>
    <property type="match status" value="1"/>
</dbReference>
<dbReference type="CDD" id="cd22042">
    <property type="entry name" value="HMG-box_EGL13-like"/>
    <property type="match status" value="1"/>
</dbReference>
<dbReference type="SMART" id="SM00398">
    <property type="entry name" value="HMG"/>
    <property type="match status" value="1"/>
</dbReference>
<feature type="domain" description="HMG box" evidence="13">
    <location>
        <begin position="648"/>
        <end position="716"/>
    </location>
</feature>
<reference evidence="14" key="3">
    <citation type="submission" date="2025-09" db="UniProtKB">
        <authorList>
            <consortium name="Ensembl"/>
        </authorList>
    </citation>
    <scope>IDENTIFICATION</scope>
</reference>
<feature type="compositionally biased region" description="Polar residues" evidence="12">
    <location>
        <begin position="554"/>
        <end position="563"/>
    </location>
</feature>
<dbReference type="InterPro" id="IPR051356">
    <property type="entry name" value="SOX/SOX-like_TF"/>
</dbReference>
<keyword evidence="6 10" id="KW-0238">DNA-binding</keyword>
<dbReference type="KEGG" id="mdo:100020415"/>
<evidence type="ECO:0000313" key="15">
    <source>
        <dbReference type="Proteomes" id="UP000002280"/>
    </source>
</evidence>
<dbReference type="Gene3D" id="1.10.30.10">
    <property type="entry name" value="High mobility group box domain"/>
    <property type="match status" value="1"/>
</dbReference>
<feature type="compositionally biased region" description="Polar residues" evidence="12">
    <location>
        <begin position="466"/>
        <end position="487"/>
    </location>
</feature>
<keyword evidence="11" id="KW-0175">Coiled coil</keyword>
<evidence type="ECO:0000256" key="3">
    <source>
        <dbReference type="ARBA" id="ARBA00022499"/>
    </source>
</evidence>
<feature type="compositionally biased region" description="Polar residues" evidence="12">
    <location>
        <begin position="780"/>
        <end position="816"/>
    </location>
</feature>
<evidence type="ECO:0000256" key="8">
    <source>
        <dbReference type="ARBA" id="ARBA00023163"/>
    </source>
</evidence>
<evidence type="ECO:0000256" key="6">
    <source>
        <dbReference type="ARBA" id="ARBA00023125"/>
    </source>
</evidence>
<accession>A0A5F8GYF9</accession>
<dbReference type="OrthoDB" id="6247875at2759"/>
<dbReference type="GO" id="GO:2000726">
    <property type="term" value="P:negative regulation of cardiac muscle cell differentiation"/>
    <property type="evidence" value="ECO:0007669"/>
    <property type="project" value="Ensembl"/>
</dbReference>
<feature type="compositionally biased region" description="Acidic residues" evidence="12">
    <location>
        <begin position="823"/>
        <end position="836"/>
    </location>
</feature>
<dbReference type="GO" id="GO:0042803">
    <property type="term" value="F:protein homodimerization activity"/>
    <property type="evidence" value="ECO:0007669"/>
    <property type="project" value="Ensembl"/>
</dbReference>
<dbReference type="FunFam" id="1.10.30.10:FF:000003">
    <property type="entry name" value="Putative transcription factor SOX-6"/>
    <property type="match status" value="1"/>
</dbReference>
<evidence type="ECO:0000259" key="13">
    <source>
        <dbReference type="PROSITE" id="PS50118"/>
    </source>
</evidence>
<keyword evidence="5" id="KW-0805">Transcription regulation</keyword>
<keyword evidence="9 10" id="KW-0539">Nucleus</keyword>
<feature type="DNA-binding region" description="HMG box" evidence="10">
    <location>
        <begin position="648"/>
        <end position="716"/>
    </location>
</feature>
<dbReference type="InterPro" id="IPR036910">
    <property type="entry name" value="HMG_box_dom_sf"/>
</dbReference>
<dbReference type="GO" id="GO:0005634">
    <property type="term" value="C:nucleus"/>
    <property type="evidence" value="ECO:0000318"/>
    <property type="project" value="GO_Central"/>
</dbReference>
<gene>
    <name evidence="14" type="primary">SOX6</name>
</gene>
<proteinExistence type="predicted"/>
<dbReference type="OMA" id="XESENNK"/>
<evidence type="ECO:0000256" key="7">
    <source>
        <dbReference type="ARBA" id="ARBA00023159"/>
    </source>
</evidence>
<keyword evidence="8" id="KW-0804">Transcription</keyword>
<evidence type="ECO:0000313" key="14">
    <source>
        <dbReference type="Ensembl" id="ENSMODP00000052404.1"/>
    </source>
</evidence>
<keyword evidence="3" id="KW-1017">Isopeptide bond</keyword>
<dbReference type="PANTHER" id="PTHR45789">
    <property type="entry name" value="FI18025P1"/>
    <property type="match status" value="1"/>
</dbReference>
<feature type="region of interest" description="Disordered" evidence="12">
    <location>
        <begin position="41"/>
        <end position="62"/>
    </location>
</feature>
<evidence type="ECO:0000256" key="11">
    <source>
        <dbReference type="SAM" id="Coils"/>
    </source>
</evidence>
<dbReference type="GO" id="GO:2000741">
    <property type="term" value="P:positive regulation of mesenchymal stem cell differentiation"/>
    <property type="evidence" value="ECO:0007669"/>
    <property type="project" value="Ensembl"/>
</dbReference>
<organism evidence="14 15">
    <name type="scientific">Monodelphis domestica</name>
    <name type="common">Gray short-tailed opossum</name>
    <dbReference type="NCBI Taxonomy" id="13616"/>
    <lineage>
        <taxon>Eukaryota</taxon>
        <taxon>Metazoa</taxon>
        <taxon>Chordata</taxon>
        <taxon>Craniata</taxon>
        <taxon>Vertebrata</taxon>
        <taxon>Euteleostomi</taxon>
        <taxon>Mammalia</taxon>
        <taxon>Metatheria</taxon>
        <taxon>Didelphimorphia</taxon>
        <taxon>Didelphidae</taxon>
        <taxon>Monodelphis</taxon>
    </lineage>
</organism>
<dbReference type="GO" id="GO:0000981">
    <property type="term" value="F:DNA-binding transcription factor activity, RNA polymerase II-specific"/>
    <property type="evidence" value="ECO:0000318"/>
    <property type="project" value="GO_Central"/>
</dbReference>
<evidence type="ECO:0000256" key="12">
    <source>
        <dbReference type="SAM" id="MobiDB-lite"/>
    </source>
</evidence>
<dbReference type="GO" id="GO:0005654">
    <property type="term" value="C:nucleoplasm"/>
    <property type="evidence" value="ECO:0007669"/>
    <property type="project" value="Ensembl"/>
</dbReference>
<keyword evidence="2" id="KW-0217">Developmental protein</keyword>
<dbReference type="GO" id="GO:0007420">
    <property type="term" value="P:brain development"/>
    <property type="evidence" value="ECO:0007669"/>
    <property type="project" value="Ensembl"/>
</dbReference>
<evidence type="ECO:0000256" key="10">
    <source>
        <dbReference type="PROSITE-ProRule" id="PRU00267"/>
    </source>
</evidence>
<comment type="subcellular location">
    <subcellularLocation>
        <location evidence="1">Nucleus</location>
    </subcellularLocation>
</comment>
<dbReference type="Pfam" id="PF00505">
    <property type="entry name" value="HMG_box"/>
    <property type="match status" value="1"/>
</dbReference>
<feature type="region of interest" description="Disordered" evidence="12">
    <location>
        <begin position="541"/>
        <end position="563"/>
    </location>
</feature>
<dbReference type="GO" id="GO:0071560">
    <property type="term" value="P:cellular response to transforming growth factor beta stimulus"/>
    <property type="evidence" value="ECO:0007669"/>
    <property type="project" value="Ensembl"/>
</dbReference>
<protein>
    <submittedName>
        <fullName evidence="14">SRY-box transcription factor 6</fullName>
    </submittedName>
</protein>
<dbReference type="GO" id="GO:0000978">
    <property type="term" value="F:RNA polymerase II cis-regulatory region sequence-specific DNA binding"/>
    <property type="evidence" value="ECO:0000318"/>
    <property type="project" value="GO_Central"/>
</dbReference>
<keyword evidence="7" id="KW-0010">Activator</keyword>
<dbReference type="GO" id="GO:0007417">
    <property type="term" value="P:central nervous system development"/>
    <property type="evidence" value="ECO:0000318"/>
    <property type="project" value="GO_Central"/>
</dbReference>
<dbReference type="STRING" id="13616.ENSMODP00000052404"/>
<evidence type="ECO:0000256" key="5">
    <source>
        <dbReference type="ARBA" id="ARBA00023015"/>
    </source>
</evidence>
<evidence type="ECO:0000256" key="4">
    <source>
        <dbReference type="ARBA" id="ARBA00022782"/>
    </source>
</evidence>
<evidence type="ECO:0000256" key="1">
    <source>
        <dbReference type="ARBA" id="ARBA00004123"/>
    </source>
</evidence>
<keyword evidence="15" id="KW-1185">Reference proteome</keyword>
<evidence type="ECO:0000256" key="9">
    <source>
        <dbReference type="ARBA" id="ARBA00023242"/>
    </source>
</evidence>
<dbReference type="CTD" id="55553"/>
<sequence length="855" mass="94541">MPSSSEVLAGGAGESPAEEWKDHHGFIRMSSKQAASPFACAADGEEAMTQDLSAREKEEGSDQHVTSHLPLHPIMHNKPHSEELPTLVTTIQQDADWDSVISAQHRMESENTKLCSLYSFRNTSTSPHKPDDGGRDREIMTSVTFGTPERRKGSLADVVDTLKQKKLEEMTRTEQEDSSCMEKLLSKDWKEKMERLNASELLGEIKGTPESLAEKERQLSTMITQLISLREQLLAAHDEQKKLAASQIEKQRQQMDLARQQQEQIARQQQQLLQQQHKINLLQQQIQVQGHMPPLMIPIFPHDQRTLAAAAAAQQGFLFPSGIPYKPGDNYPVQFIPSTMAAAAASGLSPLQLQKGHASHPQISPRLKGLSERYGRNLDTFEHGGGQSYNHKKIEQLYAAQLASMQVSPGAKMPSTPQPPTTAGAVSPTGMKNEKRGTSPVTQVKDEAAQPLNLSARPKTAEPAKSPTSPTQSLFPASKTSPVNLPNKSGIPSPIGGSLGRGSSLDILSSLNSPALFGDQDTVMKAIQEARKMREQIQREQQQQQPHGIDGKLTSMNSTGLNNCRNEKERTRFENLGPQLTGKSNEDGKLGPGVIDLTRPEDAEGSKAVNGSAAKLQQYYCWPTGGATVAEARVYRDARGRASTEPHIKRPMNAFMVWAKDERRKILQAFPDMHNSNISKILGSRWKSMSNQEKQPYYEEQARLSKIHLEKYPNYKYKPRPKRTCIVDGKKLRIGEYKQLMRSRRQEMRQFFTVGQQPQIPITTGTGVVYPGAITMATTTPSPQMTSDCSSTSASPEPSLPVIQSTYGMKTDSGSLAGNEMINGEDEMEMYDDYEDEPKSDYSSENEGPEAVSAN</sequence>
<dbReference type="GO" id="GO:0032332">
    <property type="term" value="P:positive regulation of chondrocyte differentiation"/>
    <property type="evidence" value="ECO:0000318"/>
    <property type="project" value="GO_Central"/>
</dbReference>
<dbReference type="InterPro" id="IPR009071">
    <property type="entry name" value="HMG_box_dom"/>
</dbReference>
<feature type="coiled-coil region" evidence="11">
    <location>
        <begin position="212"/>
        <end position="285"/>
    </location>
</feature>
<feature type="compositionally biased region" description="Basic and acidic residues" evidence="12">
    <location>
        <begin position="53"/>
        <end position="62"/>
    </location>
</feature>
<dbReference type="AlphaFoldDB" id="A0A5F8GYF9"/>
<dbReference type="PROSITE" id="PS50118">
    <property type="entry name" value="HMG_BOX_2"/>
    <property type="match status" value="1"/>
</dbReference>
<dbReference type="Bgee" id="ENSMODG00000007224">
    <property type="expression patterns" value="Expressed in blood and 19 other cell types or tissues"/>
</dbReference>
<reference evidence="14" key="2">
    <citation type="submission" date="2025-08" db="UniProtKB">
        <authorList>
            <consortium name="Ensembl"/>
        </authorList>
    </citation>
    <scope>IDENTIFICATION</scope>
</reference>
<dbReference type="GO" id="GO:0006357">
    <property type="term" value="P:regulation of transcription by RNA polymerase II"/>
    <property type="evidence" value="ECO:0000318"/>
    <property type="project" value="GO_Central"/>
</dbReference>
<dbReference type="RefSeq" id="XP_001366961.2">
    <property type="nucleotide sequence ID" value="XM_001366924.4"/>
</dbReference>
<name>A0A5F8GYF9_MONDO</name>
<dbReference type="Ensembl" id="ENSMODT00000060616.1">
    <property type="protein sequence ID" value="ENSMODP00000052404.1"/>
    <property type="gene ID" value="ENSMODG00000007224.4"/>
</dbReference>